<reference evidence="1" key="1">
    <citation type="submission" date="2017-07" db="EMBL/GenBank/DDBJ databases">
        <authorList>
            <person name="Mikheyev A."/>
            <person name="Grau M."/>
        </authorList>
    </citation>
    <scope>NUCLEOTIDE SEQUENCE</scope>
    <source>
        <tissue evidence="1">Venom_gland</tissue>
    </source>
</reference>
<protein>
    <recommendedName>
        <fullName evidence="2">Endonuclease/exonuclease/phosphatase domain-containing protein</fullName>
    </recommendedName>
</protein>
<reference evidence="1" key="2">
    <citation type="submission" date="2017-12" db="EMBL/GenBank/DDBJ databases">
        <title>Coralsnake Venomics: Analyses of Venom Gland Transcriptomes and Proteomes of Six Brazilian Taxa.</title>
        <authorList>
            <person name="Aird S.D."/>
            <person name="Jorge da Silva N."/>
            <person name="Qiu L."/>
            <person name="Villar-Briones A."/>
            <person name="Aparecida-Saddi V."/>
            <person name="Campos-Telles M.P."/>
            <person name="Grau M."/>
            <person name="Mikheyev A.S."/>
        </authorList>
    </citation>
    <scope>NUCLEOTIDE SEQUENCE</scope>
    <source>
        <tissue evidence="1">Venom_gland</tissue>
    </source>
</reference>
<dbReference type="EMBL" id="IACI01009782">
    <property type="protein sequence ID" value="LAA18527.1"/>
    <property type="molecule type" value="Transcribed_RNA"/>
</dbReference>
<evidence type="ECO:0000313" key="1">
    <source>
        <dbReference type="EMBL" id="LAA18529.1"/>
    </source>
</evidence>
<evidence type="ECO:0008006" key="2">
    <source>
        <dbReference type="Google" id="ProtNLM"/>
    </source>
</evidence>
<dbReference type="InterPro" id="IPR036691">
    <property type="entry name" value="Endo/exonu/phosph_ase_sf"/>
</dbReference>
<name>A0A2H6MVV2_9SAUR</name>
<dbReference type="AlphaFoldDB" id="A0A2H6MVV2"/>
<sequence length="116" mass="14248">MNLKDAWRELNTSKSQFTFFSNPHKSWSRIDMIWMDLEFLEKIETMEILPNSWADHNPIKLIWRGKKKIGRWTFNKSLLRDKEYIQMINKELKIFLEINMNEHTMIQNYGTQQRHM</sequence>
<organism evidence="1">
    <name type="scientific">Micrurus carvalhoi</name>
    <dbReference type="NCBI Taxonomy" id="3147026"/>
    <lineage>
        <taxon>Eukaryota</taxon>
        <taxon>Metazoa</taxon>
        <taxon>Chordata</taxon>
        <taxon>Craniata</taxon>
        <taxon>Vertebrata</taxon>
        <taxon>Euteleostomi</taxon>
        <taxon>Lepidosauria</taxon>
        <taxon>Squamata</taxon>
        <taxon>Bifurcata</taxon>
        <taxon>Unidentata</taxon>
        <taxon>Episquamata</taxon>
        <taxon>Toxicofera</taxon>
        <taxon>Serpentes</taxon>
        <taxon>Colubroidea</taxon>
        <taxon>Elapidae</taxon>
        <taxon>Elapinae</taxon>
        <taxon>Micrurus</taxon>
    </lineage>
</organism>
<accession>A0A2H6MVV2</accession>
<dbReference type="SUPFAM" id="SSF56219">
    <property type="entry name" value="DNase I-like"/>
    <property type="match status" value="1"/>
</dbReference>
<dbReference type="EMBL" id="IACI01009783">
    <property type="protein sequence ID" value="LAA18529.1"/>
    <property type="molecule type" value="Transcribed_RNA"/>
</dbReference>
<dbReference type="Gene3D" id="3.60.10.10">
    <property type="entry name" value="Endonuclease/exonuclease/phosphatase"/>
    <property type="match status" value="1"/>
</dbReference>
<proteinExistence type="predicted"/>